<proteinExistence type="predicted"/>
<dbReference type="InterPro" id="IPR043504">
    <property type="entry name" value="Peptidase_S1_PA_chymotrypsin"/>
</dbReference>
<dbReference type="GO" id="GO:0039694">
    <property type="term" value="P:viral RNA genome replication"/>
    <property type="evidence" value="ECO:0007669"/>
    <property type="project" value="InterPro"/>
</dbReference>
<dbReference type="InterPro" id="IPR014759">
    <property type="entry name" value="Helicase_SF3_ssRNA_vir"/>
</dbReference>
<comment type="subcellular location">
    <subcellularLocation>
        <location evidence="4">Host endoplasmic reticulum</location>
    </subcellularLocation>
    <subcellularLocation>
        <location evidence="5">Host membrane</location>
        <topology evidence="5">Single-pass membrane protein</topology>
    </subcellularLocation>
</comment>
<comment type="function">
    <text evidence="2">Thiol protease that cleaves the RNA1 and RNA2 polyproteins.</text>
</comment>
<dbReference type="GO" id="GO:0006351">
    <property type="term" value="P:DNA-templated transcription"/>
    <property type="evidence" value="ECO:0007669"/>
    <property type="project" value="InterPro"/>
</dbReference>
<evidence type="ECO:0000256" key="6">
    <source>
        <dbReference type="ARBA" id="ARBA00020936"/>
    </source>
</evidence>
<keyword evidence="26" id="KW-1185">Reference proteome</keyword>
<evidence type="ECO:0000256" key="12">
    <source>
        <dbReference type="ARBA" id="ARBA00022741"/>
    </source>
</evidence>
<keyword evidence="13" id="KW-0378">Hydrolase</keyword>
<evidence type="ECO:0000259" key="22">
    <source>
        <dbReference type="PROSITE" id="PS50507"/>
    </source>
</evidence>
<dbReference type="InterPro" id="IPR004004">
    <property type="entry name" value="Helic/Pol/Pept_Calicivir-typ"/>
</dbReference>
<dbReference type="EMBL" id="BK061322">
    <property type="protein sequence ID" value="DAZ91064.1"/>
    <property type="molecule type" value="Genomic_RNA"/>
</dbReference>
<dbReference type="InterPro" id="IPR000605">
    <property type="entry name" value="Helicase_SF3_ssDNA/RNA_vir"/>
</dbReference>
<feature type="domain" description="RdRp catalytic" evidence="22">
    <location>
        <begin position="1452"/>
        <end position="1579"/>
    </location>
</feature>
<comment type="function">
    <text evidence="1">Plays a role in RNA replication. It is covalently linked to the 5'terminus of both viral single-stranded RNA1 and RNA2 molecules.</text>
</comment>
<keyword evidence="15" id="KW-0067">ATP-binding</keyword>
<keyword evidence="16" id="KW-0693">Viral RNA replication</keyword>
<protein>
    <recommendedName>
        <fullName evidence="6">RNA1 polyprotein</fullName>
    </recommendedName>
    <alternativeName>
        <fullName evidence="19">Genome polyprotein B</fullName>
    </alternativeName>
</protein>
<feature type="domain" description="Peptidase C3" evidence="24">
    <location>
        <begin position="959"/>
        <end position="1166"/>
    </location>
</feature>
<dbReference type="Gene3D" id="1.20.960.20">
    <property type="match status" value="1"/>
</dbReference>
<dbReference type="GO" id="GO:0004197">
    <property type="term" value="F:cysteine-type endopeptidase activity"/>
    <property type="evidence" value="ECO:0007669"/>
    <property type="project" value="InterPro"/>
</dbReference>
<keyword evidence="21" id="KW-0472">Membrane</keyword>
<keyword evidence="8" id="KW-0645">Protease</keyword>
<keyword evidence="10 21" id="KW-0812">Transmembrane</keyword>
<evidence type="ECO:0000256" key="14">
    <source>
        <dbReference type="ARBA" id="ARBA00022807"/>
    </source>
</evidence>
<dbReference type="GO" id="GO:0003968">
    <property type="term" value="F:RNA-directed RNA polymerase activity"/>
    <property type="evidence" value="ECO:0007669"/>
    <property type="project" value="UniProtKB-KW"/>
</dbReference>
<evidence type="ECO:0000256" key="20">
    <source>
        <dbReference type="ARBA" id="ARBA00045667"/>
    </source>
</evidence>
<keyword evidence="9" id="KW-0808">Transferase</keyword>
<dbReference type="InterPro" id="IPR043502">
    <property type="entry name" value="DNA/RNA_pol_sf"/>
</dbReference>
<dbReference type="Proteomes" id="UP001256427">
    <property type="component" value="Genome"/>
</dbReference>
<evidence type="ECO:0000256" key="11">
    <source>
        <dbReference type="ARBA" id="ARBA00022695"/>
    </source>
</evidence>
<evidence type="ECO:0000256" key="13">
    <source>
        <dbReference type="ARBA" id="ARBA00022801"/>
    </source>
</evidence>
<evidence type="ECO:0000256" key="1">
    <source>
        <dbReference type="ARBA" id="ARBA00002583"/>
    </source>
</evidence>
<evidence type="ECO:0000256" key="3">
    <source>
        <dbReference type="ARBA" id="ARBA00003682"/>
    </source>
</evidence>
<comment type="function">
    <text evidence="20">Down-regulates the RNA1 polyprotein processing and enhances trans-cleavage of RNA2 polyproteins. The protease cofactor and the putative helicase seem to target the replication complexes to ER membranes. Their physical association causes the membrane rearrangement of host ER that may result in formation of the small membranous vesicles that are the site of viral RNA synthesis.</text>
</comment>
<evidence type="ECO:0000313" key="26">
    <source>
        <dbReference type="Proteomes" id="UP001256427"/>
    </source>
</evidence>
<dbReference type="SUPFAM" id="SSF50494">
    <property type="entry name" value="Trypsin-like serine proteases"/>
    <property type="match status" value="1"/>
</dbReference>
<dbReference type="Gene3D" id="2.40.10.10">
    <property type="entry name" value="Trypsin-like serine proteases"/>
    <property type="match status" value="1"/>
</dbReference>
<dbReference type="GO" id="GO:0003723">
    <property type="term" value="F:RNA binding"/>
    <property type="evidence" value="ECO:0007669"/>
    <property type="project" value="InterPro"/>
</dbReference>
<evidence type="ECO:0000256" key="4">
    <source>
        <dbReference type="ARBA" id="ARBA00004354"/>
    </source>
</evidence>
<dbReference type="InterPro" id="IPR007094">
    <property type="entry name" value="RNA-dir_pol_PSvirus"/>
</dbReference>
<evidence type="ECO:0000259" key="23">
    <source>
        <dbReference type="PROSITE" id="PS51218"/>
    </source>
</evidence>
<dbReference type="Pfam" id="PF00680">
    <property type="entry name" value="RdRP_1"/>
    <property type="match status" value="1"/>
</dbReference>
<keyword evidence="7" id="KW-0696">RNA-directed RNA polymerase</keyword>
<dbReference type="PROSITE" id="PS51874">
    <property type="entry name" value="PCV_3C_PRO"/>
    <property type="match status" value="1"/>
</dbReference>
<accession>A0A9N6YJV3</accession>
<comment type="function">
    <text evidence="3">Replicates the viral genome.</text>
</comment>
<evidence type="ECO:0000256" key="9">
    <source>
        <dbReference type="ARBA" id="ARBA00022679"/>
    </source>
</evidence>
<name>A0A9N6YJV3_9SECO</name>
<dbReference type="GO" id="GO:0006508">
    <property type="term" value="P:proteolysis"/>
    <property type="evidence" value="ECO:0007669"/>
    <property type="project" value="UniProtKB-KW"/>
</dbReference>
<feature type="transmembrane region" description="Helical" evidence="21">
    <location>
        <begin position="240"/>
        <end position="259"/>
    </location>
</feature>
<dbReference type="PROSITE" id="PS50507">
    <property type="entry name" value="RDRP_SSRNA_POS"/>
    <property type="match status" value="1"/>
</dbReference>
<evidence type="ECO:0000256" key="7">
    <source>
        <dbReference type="ARBA" id="ARBA00022484"/>
    </source>
</evidence>
<dbReference type="PRINTS" id="PR00918">
    <property type="entry name" value="CALICVIRUSNS"/>
</dbReference>
<evidence type="ECO:0000256" key="5">
    <source>
        <dbReference type="ARBA" id="ARBA00004379"/>
    </source>
</evidence>
<evidence type="ECO:0000256" key="21">
    <source>
        <dbReference type="SAM" id="Phobius"/>
    </source>
</evidence>
<evidence type="ECO:0000256" key="16">
    <source>
        <dbReference type="ARBA" id="ARBA00022953"/>
    </source>
</evidence>
<feature type="domain" description="SF3 helicase" evidence="23">
    <location>
        <begin position="452"/>
        <end position="623"/>
    </location>
</feature>
<dbReference type="PROSITE" id="PS51218">
    <property type="entry name" value="SF3_HELICASE_2"/>
    <property type="match status" value="1"/>
</dbReference>
<evidence type="ECO:0000256" key="15">
    <source>
        <dbReference type="ARBA" id="ARBA00022840"/>
    </source>
</evidence>
<dbReference type="InterPro" id="IPR009003">
    <property type="entry name" value="Peptidase_S1_PA"/>
</dbReference>
<feature type="transmembrane region" description="Helical" evidence="21">
    <location>
        <begin position="207"/>
        <end position="228"/>
    </location>
</feature>
<dbReference type="Pfam" id="PF00910">
    <property type="entry name" value="RNA_helicase"/>
    <property type="match status" value="1"/>
</dbReference>
<keyword evidence="18" id="KW-1038">Host endoplasmic reticulum</keyword>
<evidence type="ECO:0000256" key="2">
    <source>
        <dbReference type="ARBA" id="ARBA00003602"/>
    </source>
</evidence>
<sequence length="1883" mass="212776">MDAITGTFEMVEYIKQYGIERRFEELKPVFNENRLSRRHGELAMYCWMAGVIESVNEGWTCPLEMIATQEGVLEWTRLFLRAFKQRWQMVTYTRSVFMQYCAMDFHAQFALPERTAHADVQGLLGSVSRAVAVLPRNFGRWMAEGALQACESVWDKVKKLFFNVLGSYSPLVLKWCDWIETFWDQLKAKAEDFYKDALSTLRGLEEAFYWGLAMIATVSLVACVEKFLLTMGLLAQPINLVYMLVPAFTAAFCVTYSMNYFATRMQQMNQLLSFFCSKFLTSIPETLFPGLFGFERAEARRNHRQQRAARTQFGPFRMLESFADMLKSMDSKAFVEMGRVAGAFNSIKTAASGIGSMGTEILTGLWKVMDTTFGIQSRALATLSVTLGCDIEAWIKECDAMEEYFVQFGKVDIGMLKRIRKLTRKGRRIQQVLMNEGRSVAPAIATVVFKSLERLQILQKQMSLRGVVSARKMPFVVAFVGESRTGKSLVARRFAEDLCENEGLDSDQIYSRQGTDPFWSGYRREFVTMYDDFAATPNAACKSDEIELMPLVSLEPVALNMASLEEKGNIYFESEAIVYSSNFLDASPRSEIQDVKAFRNRRHALIEVERHPDPTRVYNGHNAMHCQQYHILNSQTMQREIVLDTYEELWVYLHNKWVDHGEEQVANLASFSRTRNTLKAPMRSLLDIVRPGELGIPDDALHRLRADGAYYVTNIGNVVYAMTPEGDHIWYQYDGEGALPDHGGLERVVQSVETLHCAGTLNPLVVHYLGVLIEKQWMNDDLSWRECASELDEYIREVVDNLEPAHKALLVCLQYHMASKNGKGRWFSTLWDSVKSAMADIFYKEVREWPTPLKVVIGGALVLVLGAAFWAAISFLAKMSGSAAFGAAGSAVFVANAQSRQPNRNETTEYRLRNVPAKARKWSTNVGHYTPIGKDWNDPEFAEDYDYSQPPPTFSWAQNGMLNQENQHIMNKMHANLEVGTQSYQVMVLPGKRLLLCNHYLANWRKLGKSFYCRIALSSGRTYMHYFRVDLVREIEGSELSEYSNHTLEDIPHSLWHSLCLDVEAECGKNVNALIMTLKIDPRSSQLEYTYAPLAVRVRTQHLTVHNMDYIREVPTCLEYKADTENTDCGSLIMTCVRNKWKIIGVHVAGSSGWGFANLIPSLEPPAQEVIHSATAQHFPEHYFRFYEEEVVSGSALSCVADCKPTAYVRMPKKTSLERTPDEWHLGTQVVKEPSILVADDIRLGAQQGTYDPFSTGMSKYKEPAGLLHQDILEEVVEEMGEMWHDCVDSSDAFGDVSVDVALNGIAGVEYFDSLVLGTSEGFPHCLEREGGEKGKSRFVQGEIGHLSLVPGTSVERALQQLRETVKTSVPTLFGIECPKDELLPLRKIYDKPKTRLFTVLPMEYNILIRQQYLGFVKFVMRNRRKLACKVGTNPYSREWNAIATDLLEKGNTILCCDYSSFDGLCSKQLMDAILGVIQRVTKETGASWEAKRNTLLAANSRYAIAQAKVWRVEGGIPSGIPLTVILNSMMNEILIRYYYKACFRSEPILRNSFKNFVSLAVYGDDNLISVSSAIKETFNGKFLQEAMAKDGITITDGVDKTLPTLAFRQIEQCDFLKRKFILNKEGVFVGPLEKASLWGQLHYVRERHSEKIEAYLTNAENVCRELYLHGKNEAAAFRKKVLALNLFPAIQFPSIGQIEAFYAEQMGNRCGNFNLSVDMMLNPELLGTLTPINTPGQNGTYCLVPNIYYGSYISHDRQEDEYLVLCGVQGTEAENQLVIKFPYGMGRGGLPSLQWLKENFMRKGCTMLSKISAQYKNGKKIVFLSGNGNVIGMVFSVLFALASKIVDTAIANVALSAAIEKCSSLGYLTRELAEAFVGKQKW</sequence>
<dbReference type="InterPro" id="IPR001205">
    <property type="entry name" value="RNA-dir_pol_C"/>
</dbReference>
<keyword evidence="11" id="KW-0548">Nucleotidyltransferase</keyword>
<organism evidence="25 26">
    <name type="scientific">Boehmeria nivea secovirus</name>
    <dbReference type="NCBI Taxonomy" id="2936687"/>
    <lineage>
        <taxon>Viruses</taxon>
        <taxon>Riboviria</taxon>
        <taxon>Orthornavirae</taxon>
        <taxon>Pisuviricota</taxon>
        <taxon>Pisoniviricetes</taxon>
        <taxon>Picornavirales</taxon>
        <taxon>Secoviridae</taxon>
        <taxon>Comovirinae</taxon>
        <taxon>Mersevirus</taxon>
        <taxon>Mersevirus boehmeriae</taxon>
    </lineage>
</organism>
<dbReference type="GO" id="GO:0005524">
    <property type="term" value="F:ATP binding"/>
    <property type="evidence" value="ECO:0007669"/>
    <property type="project" value="UniProtKB-KW"/>
</dbReference>
<evidence type="ECO:0000256" key="19">
    <source>
        <dbReference type="ARBA" id="ARBA00032135"/>
    </source>
</evidence>
<gene>
    <name evidence="25" type="ORF">BnSV_s1gp1</name>
</gene>
<dbReference type="InterPro" id="IPR044067">
    <property type="entry name" value="PCV_3C_PRO"/>
</dbReference>
<dbReference type="InterPro" id="IPR043128">
    <property type="entry name" value="Rev_trsase/Diguanyl_cyclase"/>
</dbReference>
<keyword evidence="14" id="KW-0788">Thiol protease</keyword>
<evidence type="ECO:0000256" key="17">
    <source>
        <dbReference type="ARBA" id="ARBA00022989"/>
    </source>
</evidence>
<evidence type="ECO:0000256" key="8">
    <source>
        <dbReference type="ARBA" id="ARBA00022670"/>
    </source>
</evidence>
<keyword evidence="17 21" id="KW-1133">Transmembrane helix</keyword>
<keyword evidence="12" id="KW-0547">Nucleotide-binding</keyword>
<dbReference type="GO" id="GO:0003724">
    <property type="term" value="F:RNA helicase activity"/>
    <property type="evidence" value="ECO:0007669"/>
    <property type="project" value="InterPro"/>
</dbReference>
<dbReference type="SUPFAM" id="SSF56672">
    <property type="entry name" value="DNA/RNA polymerases"/>
    <property type="match status" value="1"/>
</dbReference>
<evidence type="ECO:0000313" key="25">
    <source>
        <dbReference type="EMBL" id="DAZ91064.1"/>
    </source>
</evidence>
<evidence type="ECO:0000256" key="18">
    <source>
        <dbReference type="ARBA" id="ARBA00023184"/>
    </source>
</evidence>
<evidence type="ECO:0000256" key="10">
    <source>
        <dbReference type="ARBA" id="ARBA00022692"/>
    </source>
</evidence>
<dbReference type="Gene3D" id="3.30.70.270">
    <property type="match status" value="1"/>
</dbReference>
<reference evidence="25 26" key="1">
    <citation type="journal article" date="2022" name="Virus Genes">
        <title>Analysis of public domain plant transcriptomes expands the phylogenetic diversity of the family Secoviridae.</title>
        <authorList>
            <person name="Sidharthan V.K."/>
            <person name="Rajeswari V."/>
            <person name="Baranwal V.K."/>
        </authorList>
    </citation>
    <scope>NUCLEOTIDE SEQUENCE [LARGE SCALE GENOMIC DNA]</scope>
    <source>
        <strain evidence="25">Zhongzhu 1</strain>
    </source>
</reference>
<evidence type="ECO:0000259" key="24">
    <source>
        <dbReference type="PROSITE" id="PS51874"/>
    </source>
</evidence>